<reference evidence="2" key="2">
    <citation type="submission" date="2025-08" db="UniProtKB">
        <authorList>
            <consortium name="Ensembl"/>
        </authorList>
    </citation>
    <scope>IDENTIFICATION</scope>
</reference>
<dbReference type="Pfam" id="PF25764">
    <property type="entry name" value="KIF21A_4th"/>
    <property type="match status" value="1"/>
</dbReference>
<dbReference type="VGNC" id="VGNC:4775">
    <property type="gene designation" value="KIF27"/>
</dbReference>
<dbReference type="eggNOG" id="KOG0244">
    <property type="taxonomic scope" value="Eukaryota"/>
</dbReference>
<dbReference type="PANTHER" id="PTHR47969">
    <property type="entry name" value="CHROMOSOME-ASSOCIATED KINESIN KIF4A-RELATED"/>
    <property type="match status" value="1"/>
</dbReference>
<accession>H2QXE1</accession>
<dbReference type="AlphaFoldDB" id="H2QXE1"/>
<reference evidence="2" key="3">
    <citation type="submission" date="2025-09" db="UniProtKB">
        <authorList>
            <consortium name="Ensembl"/>
        </authorList>
    </citation>
    <scope>IDENTIFICATION</scope>
</reference>
<dbReference type="InterPro" id="IPR027640">
    <property type="entry name" value="Kinesin-like_fam"/>
</dbReference>
<sequence>MIQEVRKAVLTSFRGIGGTASLEEGPQHVTVLQLKRELKKCQCVLAADEVVFNQKELEVKELKNQVQTMVQENKGHAVSLKEAQKVNRLQNEKIIEQQLLVDQLSEELTKLNLSVTSSAKENCGDGPDARIPERRPYTVPFDTHLGHYIYIPSRQDSRKVNHLICTLLEVEYVAGFRTRRQICWNNDEVAPLCRSRSWIQKPDSVCSLVELSDTQDETQKSDSENEDLKIDCLQESNDAKSVSKQYSLKVTKLEHDAEQAKVELIETQKQLQELENKDLSDVAMKVKLQKEFRKKMDAAKLRVQVLQKKQQDSKKLASLSIQNEKRANELEQSVDHMKYQKIELQRKLREENEKRKYMVTKLSVLFHRSICLSSC</sequence>
<feature type="coiled-coil region" evidence="1">
    <location>
        <begin position="243"/>
        <end position="354"/>
    </location>
</feature>
<proteinExistence type="predicted"/>
<dbReference type="Proteomes" id="UP000002277">
    <property type="component" value="Chromosome 9"/>
</dbReference>
<dbReference type="InParanoid" id="H2QXE1"/>
<dbReference type="Bgee" id="ENSPTRG00000021057">
    <property type="expression patterns" value="Expressed in testis and 21 other cell types or tissues"/>
</dbReference>
<keyword evidence="1" id="KW-0175">Coiled coil</keyword>
<dbReference type="Ensembl" id="ENSPTRT00000038950.3">
    <property type="protein sequence ID" value="ENSPTRP00000035996.3"/>
    <property type="gene ID" value="ENSPTRG00000021057.6"/>
</dbReference>
<reference evidence="2 3" key="1">
    <citation type="journal article" date="2005" name="Nature">
        <title>Initial sequence of the chimpanzee genome and comparison with the human genome.</title>
        <authorList>
            <consortium name="Chimpanzee sequencing and analysis consortium"/>
        </authorList>
    </citation>
    <scope>NUCLEOTIDE SEQUENCE [LARGE SCALE GENOMIC DNA]</scope>
</reference>
<evidence type="ECO:0000313" key="2">
    <source>
        <dbReference type="Ensembl" id="ENSPTRP00000035996.3"/>
    </source>
</evidence>
<evidence type="ECO:0000313" key="4">
    <source>
        <dbReference type="VGNC" id="VGNC:4775"/>
    </source>
</evidence>
<organism evidence="2 3">
    <name type="scientific">Pan troglodytes</name>
    <name type="common">Chimpanzee</name>
    <dbReference type="NCBI Taxonomy" id="9598"/>
    <lineage>
        <taxon>Eukaryota</taxon>
        <taxon>Metazoa</taxon>
        <taxon>Chordata</taxon>
        <taxon>Craniata</taxon>
        <taxon>Vertebrata</taxon>
        <taxon>Euteleostomi</taxon>
        <taxon>Mammalia</taxon>
        <taxon>Eutheria</taxon>
        <taxon>Euarchontoglires</taxon>
        <taxon>Primates</taxon>
        <taxon>Haplorrhini</taxon>
        <taxon>Catarrhini</taxon>
        <taxon>Hominidae</taxon>
        <taxon>Pan</taxon>
    </lineage>
</organism>
<dbReference type="GO" id="GO:0007018">
    <property type="term" value="P:microtubule-based movement"/>
    <property type="evidence" value="ECO:0007669"/>
    <property type="project" value="InterPro"/>
</dbReference>
<evidence type="ECO:0000256" key="1">
    <source>
        <dbReference type="SAM" id="Coils"/>
    </source>
</evidence>
<evidence type="ECO:0000313" key="3">
    <source>
        <dbReference type="Proteomes" id="UP000002277"/>
    </source>
</evidence>
<dbReference type="EMBL" id="AACZ04055132">
    <property type="status" value="NOT_ANNOTATED_CDS"/>
    <property type="molecule type" value="Genomic_DNA"/>
</dbReference>
<name>H2QXE1_PANTR</name>
<dbReference type="HOGENOM" id="CLU_005591_0_0_1"/>
<dbReference type="GeneTree" id="ENSGT00940000157487"/>
<feature type="coiled-coil region" evidence="1">
    <location>
        <begin position="45"/>
        <end position="72"/>
    </location>
</feature>
<protein>
    <submittedName>
        <fullName evidence="2">Kinesin family member 27</fullName>
    </submittedName>
</protein>
<dbReference type="EMBL" id="AACZ04054993">
    <property type="status" value="NOT_ANNOTATED_CDS"/>
    <property type="molecule type" value="Genomic_DNA"/>
</dbReference>
<dbReference type="GO" id="GO:0003777">
    <property type="term" value="F:microtubule motor activity"/>
    <property type="evidence" value="ECO:0007669"/>
    <property type="project" value="InterPro"/>
</dbReference>
<keyword evidence="3" id="KW-1185">Reference proteome</keyword>
<dbReference type="PANTHER" id="PTHR47969:SF30">
    <property type="entry name" value="KINESIN FAMILY MEMBER 27"/>
    <property type="match status" value="1"/>
</dbReference>
<dbReference type="OMA" id="QIMMEHI"/>
<gene>
    <name evidence="4" type="primary">KIF27</name>
</gene>